<evidence type="ECO:0000256" key="8">
    <source>
        <dbReference type="ARBA" id="ARBA00023034"/>
    </source>
</evidence>
<dbReference type="InterPro" id="IPR036291">
    <property type="entry name" value="NAD(P)-bd_dom_sf"/>
</dbReference>
<dbReference type="Gene3D" id="3.40.50.720">
    <property type="entry name" value="NAD(P)-binding Rossmann-like Domain"/>
    <property type="match status" value="1"/>
</dbReference>
<name>A0A1F5S4G3_9BACT</name>
<protein>
    <recommendedName>
        <fullName evidence="13">NAD-dependent epimerase/dehydratase domain-containing protein</fullName>
    </recommendedName>
</protein>
<evidence type="ECO:0000256" key="2">
    <source>
        <dbReference type="ARBA" id="ARBA00004323"/>
    </source>
</evidence>
<evidence type="ECO:0000256" key="4">
    <source>
        <dbReference type="ARBA" id="ARBA00022793"/>
    </source>
</evidence>
<dbReference type="GO" id="GO:0070403">
    <property type="term" value="F:NAD+ binding"/>
    <property type="evidence" value="ECO:0007669"/>
    <property type="project" value="InterPro"/>
</dbReference>
<dbReference type="GO" id="GO:0033320">
    <property type="term" value="P:UDP-D-xylose biosynthetic process"/>
    <property type="evidence" value="ECO:0007669"/>
    <property type="project" value="UniProtKB-UniPathway"/>
</dbReference>
<dbReference type="Pfam" id="PF01370">
    <property type="entry name" value="Epimerase"/>
    <property type="match status" value="1"/>
</dbReference>
<dbReference type="GO" id="GO:0048040">
    <property type="term" value="F:UDP-glucuronate decarboxylase activity"/>
    <property type="evidence" value="ECO:0007669"/>
    <property type="project" value="TreeGrafter"/>
</dbReference>
<keyword evidence="8" id="KW-0333">Golgi apparatus</keyword>
<dbReference type="PANTHER" id="PTHR43078:SF6">
    <property type="entry name" value="UDP-GLUCURONIC ACID DECARBOXYLASE 1"/>
    <property type="match status" value="1"/>
</dbReference>
<comment type="subcellular location">
    <subcellularLocation>
        <location evidence="2">Golgi apparatus membrane</location>
        <topology evidence="2">Single-pass type II membrane protein</topology>
    </subcellularLocation>
    <subcellularLocation>
        <location evidence="12">Golgi apparatus</location>
        <location evidence="12">Golgi stack membrane</location>
    </subcellularLocation>
</comment>
<dbReference type="EMBL" id="MFGA01000012">
    <property type="protein sequence ID" value="OGF21171.1"/>
    <property type="molecule type" value="Genomic_DNA"/>
</dbReference>
<evidence type="ECO:0000256" key="11">
    <source>
        <dbReference type="ARBA" id="ARBA00023239"/>
    </source>
</evidence>
<proteinExistence type="predicted"/>
<gene>
    <name evidence="14" type="ORF">A2257_01720</name>
</gene>
<evidence type="ECO:0000256" key="10">
    <source>
        <dbReference type="ARBA" id="ARBA00023180"/>
    </source>
</evidence>
<sequence length="337" mass="37853">MPSFDKKNILVTGGAGFIGSHLCERLIKDSRIICLDDFSTGGVMNIDLLLKHPDFELVRQNVSDPIDLESLPELKSFKINIQGIQEIYHLACPTSPKRFEEFKMRTLEVNSTGMKNILDLAAKYKSKLVHASSSVVYGPRLKDKQVFGEDDYGVVNHMTPRGCYDEGKRFAETMVNTYREVYGLDAKIARIFRTYGPREKLFDGEMIPDFIINALDNQNLVVYGDEHFTTSLCYVDDVVSGLIKLMSASSDIGPVNLGSSEDLKIVEVAKRIIEMTESSSQIVFDNPLIFMTPLCLPSISKAKELLGWVPLVRLEDGLRKTIDYMQAHKSLLQAGLR</sequence>
<organism evidence="14 15">
    <name type="scientific">Candidatus Falkowbacteria bacterium RIFOXYA2_FULL_38_12</name>
    <dbReference type="NCBI Taxonomy" id="1797993"/>
    <lineage>
        <taxon>Bacteria</taxon>
        <taxon>Candidatus Falkowiibacteriota</taxon>
    </lineage>
</organism>
<comment type="cofactor">
    <cofactor evidence="1">
        <name>NAD(+)</name>
        <dbReference type="ChEBI" id="CHEBI:57540"/>
    </cofactor>
</comment>
<dbReference type="UniPathway" id="UPA00796">
    <property type="reaction ID" value="UER00771"/>
</dbReference>
<keyword evidence="11" id="KW-0456">Lyase</keyword>
<dbReference type="SUPFAM" id="SSF51735">
    <property type="entry name" value="NAD(P)-binding Rossmann-fold domains"/>
    <property type="match status" value="1"/>
</dbReference>
<evidence type="ECO:0000259" key="13">
    <source>
        <dbReference type="Pfam" id="PF01370"/>
    </source>
</evidence>
<evidence type="ECO:0000256" key="6">
    <source>
        <dbReference type="ARBA" id="ARBA00022989"/>
    </source>
</evidence>
<keyword evidence="3" id="KW-0812">Transmembrane</keyword>
<dbReference type="Proteomes" id="UP000177407">
    <property type="component" value="Unassembled WGS sequence"/>
</dbReference>
<dbReference type="GO" id="GO:0005737">
    <property type="term" value="C:cytoplasm"/>
    <property type="evidence" value="ECO:0007669"/>
    <property type="project" value="TreeGrafter"/>
</dbReference>
<evidence type="ECO:0000313" key="14">
    <source>
        <dbReference type="EMBL" id="OGF21171.1"/>
    </source>
</evidence>
<dbReference type="PANTHER" id="PTHR43078">
    <property type="entry name" value="UDP-GLUCURONIC ACID DECARBOXYLASE-RELATED"/>
    <property type="match status" value="1"/>
</dbReference>
<comment type="caution">
    <text evidence="14">The sequence shown here is derived from an EMBL/GenBank/DDBJ whole genome shotgun (WGS) entry which is preliminary data.</text>
</comment>
<reference evidence="14 15" key="1">
    <citation type="journal article" date="2016" name="Nat. Commun.">
        <title>Thousands of microbial genomes shed light on interconnected biogeochemical processes in an aquifer system.</title>
        <authorList>
            <person name="Anantharaman K."/>
            <person name="Brown C.T."/>
            <person name="Hug L.A."/>
            <person name="Sharon I."/>
            <person name="Castelle C.J."/>
            <person name="Probst A.J."/>
            <person name="Thomas B.C."/>
            <person name="Singh A."/>
            <person name="Wilkins M.J."/>
            <person name="Karaoz U."/>
            <person name="Brodie E.L."/>
            <person name="Williams K.H."/>
            <person name="Hubbard S.S."/>
            <person name="Banfield J.F."/>
        </authorList>
    </citation>
    <scope>NUCLEOTIDE SEQUENCE [LARGE SCALE GENOMIC DNA]</scope>
</reference>
<evidence type="ECO:0000256" key="12">
    <source>
        <dbReference type="ARBA" id="ARBA00037859"/>
    </source>
</evidence>
<keyword evidence="6" id="KW-1133">Transmembrane helix</keyword>
<keyword evidence="10" id="KW-0325">Glycoprotein</keyword>
<keyword evidence="9" id="KW-0472">Membrane</keyword>
<keyword evidence="4" id="KW-0210">Decarboxylase</keyword>
<keyword evidence="7" id="KW-0520">NAD</keyword>
<dbReference type="AlphaFoldDB" id="A0A1F5S4G3"/>
<dbReference type="InterPro" id="IPR001509">
    <property type="entry name" value="Epimerase_deHydtase"/>
</dbReference>
<dbReference type="GO" id="GO:0042732">
    <property type="term" value="P:D-xylose metabolic process"/>
    <property type="evidence" value="ECO:0007669"/>
    <property type="project" value="InterPro"/>
</dbReference>
<dbReference type="InterPro" id="IPR044516">
    <property type="entry name" value="UXS-like"/>
</dbReference>
<accession>A0A1F5S4G3</accession>
<dbReference type="FunFam" id="3.40.50.720:FF:000065">
    <property type="entry name" value="UDP-glucuronic acid decarboxylase 1"/>
    <property type="match status" value="1"/>
</dbReference>
<feature type="domain" description="NAD-dependent epimerase/dehydratase" evidence="13">
    <location>
        <begin position="9"/>
        <end position="252"/>
    </location>
</feature>
<evidence type="ECO:0000256" key="3">
    <source>
        <dbReference type="ARBA" id="ARBA00022692"/>
    </source>
</evidence>
<keyword evidence="5" id="KW-0735">Signal-anchor</keyword>
<evidence type="ECO:0000256" key="1">
    <source>
        <dbReference type="ARBA" id="ARBA00001911"/>
    </source>
</evidence>
<evidence type="ECO:0000256" key="9">
    <source>
        <dbReference type="ARBA" id="ARBA00023136"/>
    </source>
</evidence>
<evidence type="ECO:0000256" key="7">
    <source>
        <dbReference type="ARBA" id="ARBA00023027"/>
    </source>
</evidence>
<evidence type="ECO:0000313" key="15">
    <source>
        <dbReference type="Proteomes" id="UP000177407"/>
    </source>
</evidence>
<evidence type="ECO:0000256" key="5">
    <source>
        <dbReference type="ARBA" id="ARBA00022968"/>
    </source>
</evidence>